<organism evidence="5 6">
    <name type="scientific">Candidatus Intestinimonas pullistercoris</name>
    <dbReference type="NCBI Taxonomy" id="2838623"/>
    <lineage>
        <taxon>Bacteria</taxon>
        <taxon>Bacillati</taxon>
        <taxon>Bacillota</taxon>
        <taxon>Clostridia</taxon>
        <taxon>Eubacteriales</taxon>
        <taxon>Intestinimonas</taxon>
    </lineage>
</organism>
<accession>A0A9D2NYJ3</accession>
<dbReference type="PANTHER" id="PTHR35788">
    <property type="entry name" value="EXPORTED PROTEIN-RELATED"/>
    <property type="match status" value="1"/>
</dbReference>
<keyword evidence="3" id="KW-0472">Membrane</keyword>
<protein>
    <submittedName>
        <fullName evidence="5">VanW family protein</fullName>
    </submittedName>
</protein>
<dbReference type="AlphaFoldDB" id="A0A9D2NYJ3"/>
<proteinExistence type="predicted"/>
<evidence type="ECO:0000259" key="4">
    <source>
        <dbReference type="SMART" id="SM01208"/>
    </source>
</evidence>
<dbReference type="InterPro" id="IPR011098">
    <property type="entry name" value="G5_dom"/>
</dbReference>
<dbReference type="Gene3D" id="2.20.230.10">
    <property type="entry name" value="Resuscitation-promoting factor rpfb"/>
    <property type="match status" value="1"/>
</dbReference>
<feature type="domain" description="G5" evidence="4">
    <location>
        <begin position="452"/>
        <end position="527"/>
    </location>
</feature>
<keyword evidence="3" id="KW-0812">Transmembrane</keyword>
<dbReference type="EMBL" id="DWWJ01000001">
    <property type="protein sequence ID" value="HJC39926.1"/>
    <property type="molecule type" value="Genomic_DNA"/>
</dbReference>
<feature type="region of interest" description="Disordered" evidence="2">
    <location>
        <begin position="532"/>
        <end position="649"/>
    </location>
</feature>
<gene>
    <name evidence="5" type="ORF">H9701_00045</name>
</gene>
<sequence length="649" mass="67672">MEQNKPGKRVAQAAPTPHPARRGLIIVLAVAAALCAAYLALCAYGGSRAAALPRTTAAGVDLSGLTQAQAQTRLEEAGLSQDRSVTLTVAGVQSSYTVPGTAVVPDAAAAAQAALDLGQGGFLTQGWRLLSALVTGNEIEVPFTFTAEGEKQVDALLSQIESELGGRVQETTWEVSGAELLFHMGTPGRAFDLSNVKQEILDRFSSGDTTPLELRPETTDPAPVDLEAVHSQVYTVAQDATLDKETFEVTPSVTGLDFSVSEAQAALEGAAWGSTVSVPLTVTEPAVSTEALQDLLFRDVLGEATSGLTGTSARRRNVELSSAACDETVLLPGEVFSYNTATGSRSADKGYLPAPAYVGGKSVDQIGGGICHTSSVIYYAALNANLEIVERHNHTYAVGYVPDGMDATVWYGSLDFQFRNNTQYPIKIDMVYSNRELTVRIYGTKTDDLHVEMTNKRLSSTAWSTEYTVDPALAAGETRVDQTPYTGRVVEAYRNIYDGEGNLVSSTLESKNTYKMRNQIIAVSPADAAQYGLSQDGTPLPAGAVTTPPVETTPAVSPSPSSSPMPAESPSAAPSPSPAPSESPSAAPSPSPAPSETLPAVTPPAASESAGTEPTQSPVLPVETPPAVSTAPDNGIPIASSAISPLTEA</sequence>
<evidence type="ECO:0000313" key="5">
    <source>
        <dbReference type="EMBL" id="HJC39926.1"/>
    </source>
</evidence>
<keyword evidence="3" id="KW-1133">Transmembrane helix</keyword>
<keyword evidence="1" id="KW-0732">Signal</keyword>
<evidence type="ECO:0000313" key="6">
    <source>
        <dbReference type="Proteomes" id="UP000823882"/>
    </source>
</evidence>
<feature type="compositionally biased region" description="Pro residues" evidence="2">
    <location>
        <begin position="573"/>
        <end position="593"/>
    </location>
</feature>
<evidence type="ECO:0000256" key="3">
    <source>
        <dbReference type="SAM" id="Phobius"/>
    </source>
</evidence>
<dbReference type="InterPro" id="IPR007391">
    <property type="entry name" value="Vancomycin_resist_VanW"/>
</dbReference>
<comment type="caution">
    <text evidence="5">The sequence shown here is derived from an EMBL/GenBank/DDBJ whole genome shotgun (WGS) entry which is preliminary data.</text>
</comment>
<evidence type="ECO:0000256" key="1">
    <source>
        <dbReference type="ARBA" id="ARBA00022729"/>
    </source>
</evidence>
<feature type="transmembrane region" description="Helical" evidence="3">
    <location>
        <begin position="24"/>
        <end position="46"/>
    </location>
</feature>
<dbReference type="Pfam" id="PF04294">
    <property type="entry name" value="VanW"/>
    <property type="match status" value="1"/>
</dbReference>
<dbReference type="Pfam" id="PF07501">
    <property type="entry name" value="G5"/>
    <property type="match status" value="1"/>
</dbReference>
<reference evidence="5" key="2">
    <citation type="submission" date="2021-04" db="EMBL/GenBank/DDBJ databases">
        <authorList>
            <person name="Gilroy R."/>
        </authorList>
    </citation>
    <scope>NUCLEOTIDE SEQUENCE</scope>
    <source>
        <strain evidence="5">CHK186-1790</strain>
    </source>
</reference>
<name>A0A9D2NYJ3_9FIRM</name>
<evidence type="ECO:0000256" key="2">
    <source>
        <dbReference type="SAM" id="MobiDB-lite"/>
    </source>
</evidence>
<feature type="compositionally biased region" description="Low complexity" evidence="2">
    <location>
        <begin position="541"/>
        <end position="572"/>
    </location>
</feature>
<dbReference type="PANTHER" id="PTHR35788:SF1">
    <property type="entry name" value="EXPORTED PROTEIN"/>
    <property type="match status" value="1"/>
</dbReference>
<dbReference type="InterPro" id="IPR052913">
    <property type="entry name" value="Glycopeptide_resist_protein"/>
</dbReference>
<feature type="compositionally biased region" description="Polar residues" evidence="2">
    <location>
        <begin position="609"/>
        <end position="618"/>
    </location>
</feature>
<reference evidence="5" key="1">
    <citation type="journal article" date="2021" name="PeerJ">
        <title>Extensive microbial diversity within the chicken gut microbiome revealed by metagenomics and culture.</title>
        <authorList>
            <person name="Gilroy R."/>
            <person name="Ravi A."/>
            <person name="Getino M."/>
            <person name="Pursley I."/>
            <person name="Horton D.L."/>
            <person name="Alikhan N.F."/>
            <person name="Baker D."/>
            <person name="Gharbi K."/>
            <person name="Hall N."/>
            <person name="Watson M."/>
            <person name="Adriaenssens E.M."/>
            <person name="Foster-Nyarko E."/>
            <person name="Jarju S."/>
            <person name="Secka A."/>
            <person name="Antonio M."/>
            <person name="Oren A."/>
            <person name="Chaudhuri R.R."/>
            <person name="La Ragione R."/>
            <person name="Hildebrand F."/>
            <person name="Pallen M.J."/>
        </authorList>
    </citation>
    <scope>NUCLEOTIDE SEQUENCE</scope>
    <source>
        <strain evidence="5">CHK186-1790</strain>
    </source>
</reference>
<dbReference type="Proteomes" id="UP000823882">
    <property type="component" value="Unassembled WGS sequence"/>
</dbReference>
<dbReference type="SMART" id="SM01208">
    <property type="entry name" value="G5"/>
    <property type="match status" value="1"/>
</dbReference>